<evidence type="ECO:0000313" key="2">
    <source>
        <dbReference type="EMBL" id="ERM97481.1"/>
    </source>
</evidence>
<evidence type="ECO:0000256" key="1">
    <source>
        <dbReference type="SAM" id="SignalP"/>
    </source>
</evidence>
<organism evidence="2 3">
    <name type="scientific">Amborella trichopoda</name>
    <dbReference type="NCBI Taxonomy" id="13333"/>
    <lineage>
        <taxon>Eukaryota</taxon>
        <taxon>Viridiplantae</taxon>
        <taxon>Streptophyta</taxon>
        <taxon>Embryophyta</taxon>
        <taxon>Tracheophyta</taxon>
        <taxon>Spermatophyta</taxon>
        <taxon>Magnoliopsida</taxon>
        <taxon>Amborellales</taxon>
        <taxon>Amborellaceae</taxon>
        <taxon>Amborella</taxon>
    </lineage>
</organism>
<accession>W1NNS9</accession>
<feature type="signal peptide" evidence="1">
    <location>
        <begin position="1"/>
        <end position="19"/>
    </location>
</feature>
<protein>
    <submittedName>
        <fullName evidence="2">Uncharacterized protein</fullName>
    </submittedName>
</protein>
<sequence>MYITRNVASLAAILMLVVATPPISDPDPKLPTGTVFSLTSGIAIASERWHRWCCKLTAEHELELCDTIEGDFVYK</sequence>
<reference evidence="3" key="1">
    <citation type="journal article" date="2013" name="Science">
        <title>The Amborella genome and the evolution of flowering plants.</title>
        <authorList>
            <consortium name="Amborella Genome Project"/>
        </authorList>
    </citation>
    <scope>NUCLEOTIDE SEQUENCE [LARGE SCALE GENOMIC DNA]</scope>
</reference>
<dbReference type="Gramene" id="ERM97481">
    <property type="protein sequence ID" value="ERM97481"/>
    <property type="gene ID" value="AMTR_s00125p00068880"/>
</dbReference>
<keyword evidence="3" id="KW-1185">Reference proteome</keyword>
<dbReference type="AlphaFoldDB" id="W1NNS9"/>
<dbReference type="EMBL" id="KI396312">
    <property type="protein sequence ID" value="ERM97481.1"/>
    <property type="molecule type" value="Genomic_DNA"/>
</dbReference>
<name>W1NNS9_AMBTC</name>
<dbReference type="Proteomes" id="UP000017836">
    <property type="component" value="Unassembled WGS sequence"/>
</dbReference>
<gene>
    <name evidence="2" type="ORF">AMTR_s00125p00068880</name>
</gene>
<evidence type="ECO:0000313" key="3">
    <source>
        <dbReference type="Proteomes" id="UP000017836"/>
    </source>
</evidence>
<keyword evidence="1" id="KW-0732">Signal</keyword>
<dbReference type="HOGENOM" id="CLU_2674419_0_0_1"/>
<proteinExistence type="predicted"/>
<feature type="chain" id="PRO_5004806748" evidence="1">
    <location>
        <begin position="20"/>
        <end position="75"/>
    </location>
</feature>